<dbReference type="OrthoDB" id="7065604at2"/>
<proteinExistence type="inferred from homology"/>
<comment type="caution">
    <text evidence="2">The sequence shown here is derived from an EMBL/GenBank/DDBJ whole genome shotgun (WGS) entry which is preliminary data.</text>
</comment>
<evidence type="ECO:0000313" key="2">
    <source>
        <dbReference type="EMBL" id="ODC03336.1"/>
    </source>
</evidence>
<feature type="transmembrane region" description="Helical" evidence="1">
    <location>
        <begin position="183"/>
        <end position="205"/>
    </location>
</feature>
<evidence type="ECO:0000256" key="1">
    <source>
        <dbReference type="HAMAP-Rule" id="MF_02088"/>
    </source>
</evidence>
<keyword evidence="1" id="KW-0997">Cell inner membrane</keyword>
<organism evidence="2 3">
    <name type="scientific">Terasakiispira papahanaumokuakeensis</name>
    <dbReference type="NCBI Taxonomy" id="197479"/>
    <lineage>
        <taxon>Bacteria</taxon>
        <taxon>Pseudomonadati</taxon>
        <taxon>Pseudomonadota</taxon>
        <taxon>Gammaproteobacteria</taxon>
        <taxon>Oceanospirillales</taxon>
        <taxon>Terasakiispira</taxon>
    </lineage>
</organism>
<dbReference type="PANTHER" id="PTHR34300:SF1">
    <property type="entry name" value="QUEUOSINE PRECURSOR TRANSPORTER"/>
    <property type="match status" value="1"/>
</dbReference>
<name>A0A1E2V944_9GAMM</name>
<dbReference type="Pfam" id="PF02592">
    <property type="entry name" value="Vut_1"/>
    <property type="match status" value="1"/>
</dbReference>
<dbReference type="RefSeq" id="WP_068997752.1">
    <property type="nucleotide sequence ID" value="NZ_MDTQ01000001.1"/>
</dbReference>
<reference evidence="2 3" key="1">
    <citation type="submission" date="2016-08" db="EMBL/GenBank/DDBJ databases">
        <authorList>
            <person name="Seilhamer J.J."/>
        </authorList>
    </citation>
    <scope>NUCLEOTIDE SEQUENCE [LARGE SCALE GENOMIC DNA]</scope>
    <source>
        <strain evidence="2 3">PH27A</strain>
    </source>
</reference>
<dbReference type="NCBIfam" id="TIGR00697">
    <property type="entry name" value="queuosine precursor transporter"/>
    <property type="match status" value="1"/>
</dbReference>
<feature type="transmembrane region" description="Helical" evidence="1">
    <location>
        <begin position="71"/>
        <end position="91"/>
    </location>
</feature>
<dbReference type="InterPro" id="IPR003744">
    <property type="entry name" value="YhhQ"/>
</dbReference>
<dbReference type="GO" id="GO:0022857">
    <property type="term" value="F:transmembrane transporter activity"/>
    <property type="evidence" value="ECO:0007669"/>
    <property type="project" value="UniProtKB-UniRule"/>
</dbReference>
<dbReference type="PANTHER" id="PTHR34300">
    <property type="entry name" value="QUEUOSINE PRECURSOR TRANSPORTER-RELATED"/>
    <property type="match status" value="1"/>
</dbReference>
<keyword evidence="1" id="KW-0812">Transmembrane</keyword>
<protein>
    <recommendedName>
        <fullName evidence="1">Probable queuosine precursor transporter</fullName>
        <shortName evidence="1">Q precursor transporter</shortName>
    </recommendedName>
</protein>
<dbReference type="NCBIfam" id="NF008406">
    <property type="entry name" value="PRK11212.1"/>
    <property type="match status" value="1"/>
</dbReference>
<dbReference type="Proteomes" id="UP000094291">
    <property type="component" value="Unassembled WGS sequence"/>
</dbReference>
<comment type="similarity">
    <text evidence="1">Belongs to the vitamin uptake transporter (VUT/ECF) (TC 2.A.88) family. Q precursor transporter subfamily.</text>
</comment>
<keyword evidence="3" id="KW-1185">Reference proteome</keyword>
<gene>
    <name evidence="2" type="ORF">BFW38_07025</name>
</gene>
<evidence type="ECO:0000313" key="3">
    <source>
        <dbReference type="Proteomes" id="UP000094291"/>
    </source>
</evidence>
<dbReference type="HAMAP" id="MF_02088">
    <property type="entry name" value="Q_prec_transport"/>
    <property type="match status" value="1"/>
</dbReference>
<dbReference type="AlphaFoldDB" id="A0A1E2V944"/>
<comment type="subcellular location">
    <subcellularLocation>
        <location evidence="1">Cell inner membrane</location>
        <topology evidence="1">Multi-pass membrane protein</topology>
    </subcellularLocation>
</comment>
<feature type="transmembrane region" description="Helical" evidence="1">
    <location>
        <begin position="103"/>
        <end position="125"/>
    </location>
</feature>
<keyword evidence="1" id="KW-0813">Transport</keyword>
<dbReference type="STRING" id="197479.BFW38_07025"/>
<feature type="transmembrane region" description="Helical" evidence="1">
    <location>
        <begin position="43"/>
        <end position="64"/>
    </location>
</feature>
<feature type="transmembrane region" description="Helical" evidence="1">
    <location>
        <begin position="137"/>
        <end position="163"/>
    </location>
</feature>
<keyword evidence="1" id="KW-1003">Cell membrane</keyword>
<dbReference type="EMBL" id="MDTQ01000001">
    <property type="protein sequence ID" value="ODC03336.1"/>
    <property type="molecule type" value="Genomic_DNA"/>
</dbReference>
<sequence>MSVELYRQHRIALLALSLLHVVIIAASNYLVQFPFTLLGIHTTWGAFSFPFIFLATDLTVRVFGKQLARQIILRVMLPALLISYVISVIFAEGRYIGAEGMVTFNLAVARIALASFIAYLIGQLLDIQVFDRLRQYAAWWIAPVISTILGNLADTLAFFSVAFYQGPNEFMAQHWFEIALVDYGFKLFISLAFFIPAYGALLSLLQERLIAQKQTSLLGNEQQPSIQHDA</sequence>
<dbReference type="GO" id="GO:0005886">
    <property type="term" value="C:plasma membrane"/>
    <property type="evidence" value="ECO:0007669"/>
    <property type="project" value="UniProtKB-SubCell"/>
</dbReference>
<keyword evidence="1" id="KW-1133">Transmembrane helix</keyword>
<feature type="transmembrane region" description="Helical" evidence="1">
    <location>
        <begin position="12"/>
        <end position="31"/>
    </location>
</feature>
<comment type="function">
    <text evidence="1">Involved in the import of queuosine (Q) precursors, required for Q precursor salvage.</text>
</comment>
<keyword evidence="1" id="KW-0472">Membrane</keyword>
<accession>A0A1E2V944</accession>